<evidence type="ECO:0000259" key="2">
    <source>
        <dbReference type="PROSITE" id="PS50921"/>
    </source>
</evidence>
<evidence type="ECO:0000313" key="3">
    <source>
        <dbReference type="EMBL" id="MDP5181973.1"/>
    </source>
</evidence>
<dbReference type="SUPFAM" id="SSF52172">
    <property type="entry name" value="CheY-like"/>
    <property type="match status" value="1"/>
</dbReference>
<dbReference type="RefSeq" id="WP_305998680.1">
    <property type="nucleotide sequence ID" value="NZ_JASNFN010000003.1"/>
</dbReference>
<dbReference type="InterPro" id="IPR011006">
    <property type="entry name" value="CheY-like_superfamily"/>
</dbReference>
<organism evidence="3 4">
    <name type="scientific">Blastococcus carthaginiensis</name>
    <dbReference type="NCBI Taxonomy" id="3050034"/>
    <lineage>
        <taxon>Bacteria</taxon>
        <taxon>Bacillati</taxon>
        <taxon>Actinomycetota</taxon>
        <taxon>Actinomycetes</taxon>
        <taxon>Geodermatophilales</taxon>
        <taxon>Geodermatophilaceae</taxon>
        <taxon>Blastococcus</taxon>
    </lineage>
</organism>
<proteinExistence type="predicted"/>
<sequence>MTILGDGRPSTVAASGELAVELDELLYRLGTGPCLEAAARGCGGTLSYPLPVQELVSGSMNVYARDFPVADDRTRSLVSRLAAYAVGPVSNMYLYETAVERAEHLQAALEHRAVIDQAKGILMERQKLTADQAFQLLARVSMESNTKLRDVAARFVLTGQLRPSSPPRPEELRPRRRSHTVSRWIPSAGSASPASPGSAS</sequence>
<gene>
    <name evidence="3" type="ORF">QOZ88_04930</name>
</gene>
<comment type="caution">
    <text evidence="3">The sequence shown here is derived from an EMBL/GenBank/DDBJ whole genome shotgun (WGS) entry which is preliminary data.</text>
</comment>
<dbReference type="PROSITE" id="PS50921">
    <property type="entry name" value="ANTAR"/>
    <property type="match status" value="1"/>
</dbReference>
<dbReference type="Proteomes" id="UP001233673">
    <property type="component" value="Unassembled WGS sequence"/>
</dbReference>
<evidence type="ECO:0000313" key="4">
    <source>
        <dbReference type="Proteomes" id="UP001233673"/>
    </source>
</evidence>
<feature type="domain" description="ANTAR" evidence="2">
    <location>
        <begin position="95"/>
        <end position="156"/>
    </location>
</feature>
<dbReference type="Gene3D" id="1.10.10.10">
    <property type="entry name" value="Winged helix-like DNA-binding domain superfamily/Winged helix DNA-binding domain"/>
    <property type="match status" value="1"/>
</dbReference>
<feature type="compositionally biased region" description="Low complexity" evidence="1">
    <location>
        <begin position="186"/>
        <end position="200"/>
    </location>
</feature>
<accession>A0ABT9I8S5</accession>
<dbReference type="Pfam" id="PF03861">
    <property type="entry name" value="ANTAR"/>
    <property type="match status" value="1"/>
</dbReference>
<reference evidence="4" key="1">
    <citation type="submission" date="2023-05" db="EMBL/GenBank/DDBJ databases">
        <title>Draft genome of Pseudofrankia sp. BMG5.37.</title>
        <authorList>
            <person name="Gtari M."/>
            <person name="Ghodhbane F."/>
            <person name="Sbissi I."/>
        </authorList>
    </citation>
    <scope>NUCLEOTIDE SEQUENCE [LARGE SCALE GENOMIC DNA]</scope>
    <source>
        <strain evidence="4">BMG 814</strain>
    </source>
</reference>
<dbReference type="InterPro" id="IPR036388">
    <property type="entry name" value="WH-like_DNA-bd_sf"/>
</dbReference>
<dbReference type="InterPro" id="IPR005561">
    <property type="entry name" value="ANTAR"/>
</dbReference>
<name>A0ABT9I8S5_9ACTN</name>
<feature type="region of interest" description="Disordered" evidence="1">
    <location>
        <begin position="160"/>
        <end position="200"/>
    </location>
</feature>
<evidence type="ECO:0000256" key="1">
    <source>
        <dbReference type="SAM" id="MobiDB-lite"/>
    </source>
</evidence>
<protein>
    <submittedName>
        <fullName evidence="3">ANTAR domain-containing protein</fullName>
    </submittedName>
</protein>
<keyword evidence="4" id="KW-1185">Reference proteome</keyword>
<dbReference type="EMBL" id="JASNFN010000003">
    <property type="protein sequence ID" value="MDP5181973.1"/>
    <property type="molecule type" value="Genomic_DNA"/>
</dbReference>
<dbReference type="SMART" id="SM01012">
    <property type="entry name" value="ANTAR"/>
    <property type="match status" value="1"/>
</dbReference>